<dbReference type="SUPFAM" id="SSF52540">
    <property type="entry name" value="P-loop containing nucleoside triphosphate hydrolases"/>
    <property type="match status" value="2"/>
</dbReference>
<dbReference type="EMBL" id="JAEDAJ010000006">
    <property type="protein sequence ID" value="MBK0331986.1"/>
    <property type="molecule type" value="Genomic_DNA"/>
</dbReference>
<accession>A0ABS1BBF1</accession>
<evidence type="ECO:0000259" key="5">
    <source>
        <dbReference type="PROSITE" id="PS50893"/>
    </source>
</evidence>
<dbReference type="RefSeq" id="WP_200502816.1">
    <property type="nucleotide sequence ID" value="NZ_JAEDAJ010000006.1"/>
</dbReference>
<dbReference type="PANTHER" id="PTHR19211">
    <property type="entry name" value="ATP-BINDING TRANSPORT PROTEIN-RELATED"/>
    <property type="match status" value="1"/>
</dbReference>
<evidence type="ECO:0000256" key="3">
    <source>
        <dbReference type="ARBA" id="ARBA00022840"/>
    </source>
</evidence>
<dbReference type="Pfam" id="PF00005">
    <property type="entry name" value="ABC_tran"/>
    <property type="match status" value="2"/>
</dbReference>
<dbReference type="InterPro" id="IPR050611">
    <property type="entry name" value="ABCF"/>
</dbReference>
<evidence type="ECO:0000256" key="1">
    <source>
        <dbReference type="ARBA" id="ARBA00022737"/>
    </source>
</evidence>
<dbReference type="Gene3D" id="3.40.50.300">
    <property type="entry name" value="P-loop containing nucleotide triphosphate hydrolases"/>
    <property type="match status" value="2"/>
</dbReference>
<feature type="compositionally biased region" description="Polar residues" evidence="4">
    <location>
        <begin position="1"/>
        <end position="14"/>
    </location>
</feature>
<feature type="region of interest" description="Disordered" evidence="4">
    <location>
        <begin position="1"/>
        <end position="29"/>
    </location>
</feature>
<feature type="domain" description="ABC transporter" evidence="5">
    <location>
        <begin position="34"/>
        <end position="284"/>
    </location>
</feature>
<evidence type="ECO:0000313" key="6">
    <source>
        <dbReference type="EMBL" id="MBK0331986.1"/>
    </source>
</evidence>
<keyword evidence="1" id="KW-0677">Repeat</keyword>
<dbReference type="InterPro" id="IPR027417">
    <property type="entry name" value="P-loop_NTPase"/>
</dbReference>
<name>A0ABS1BBF1_9MICO</name>
<dbReference type="GO" id="GO:0005524">
    <property type="term" value="F:ATP binding"/>
    <property type="evidence" value="ECO:0007669"/>
    <property type="project" value="UniProtKB-KW"/>
</dbReference>
<protein>
    <submittedName>
        <fullName evidence="6">ABC-F family ATP-binding cassette domain-containing protein</fullName>
    </submittedName>
</protein>
<dbReference type="Proteomes" id="UP000612352">
    <property type="component" value="Unassembled WGS sequence"/>
</dbReference>
<dbReference type="CDD" id="cd03221">
    <property type="entry name" value="ABCF_EF-3"/>
    <property type="match status" value="1"/>
</dbReference>
<dbReference type="PANTHER" id="PTHR19211:SF14">
    <property type="entry name" value="ATP-BINDING CASSETTE SUB-FAMILY F MEMBER 1"/>
    <property type="match status" value="1"/>
</dbReference>
<sequence>MTSPAPRTAASSRTAPGAEPSSLSSSRADSALHLRADGISHRYGARRVLTDVSLTVPAGTPTGLLGENGSGKSTLLRILAGVEEPESGEVQTPGPVGLLRQELPHDPATTTLAQVVEEALTHARRLEESLTEAGAELAVDDSPRAAARYDALLARATLADVWNAETRAAEVLSGLGLADVPSNRLLAEISGGQRGRLALAHLLITRPTTLLLDEPTNHLDDAGARFLAGLLAEHPGPVLVASHDRAFLDEATHAQLDLDPSPTPLGEEVGGLTAYTGTFTDYLLARLDARERWERRFRDEQEELDRLRESVKAGHSVGHEGRAPRTEAKAAKKFYADRHASVVSRRVRDAERRLAELEESQIRKPPAELHFTGMPRGDRRRSAGEVLVSVADAGLARRLAPTSLSVSAGEKLLITGLNGSGKSTLLSLLAGLLDPDRGTVSVTRDRALLAQDEEIDERSSVRRMLGGTPEDEGVPDLMGLVHPRDLDRPLGELSRGQQRRAALAALLTSPPSLLLLDEPTNHLSLDLATRLERAIGQWEGTVIIASHDRWLRRRWTGRVLELDGPGAAPRSRS</sequence>
<gene>
    <name evidence="6" type="ORF">I8D64_11310</name>
</gene>
<reference evidence="6 7" key="1">
    <citation type="submission" date="2020-12" db="EMBL/GenBank/DDBJ databases">
        <title>Brachybacterium sp. MASK1Z-5, whole genome shotgun sequence.</title>
        <authorList>
            <person name="Tuo L."/>
        </authorList>
    </citation>
    <scope>NUCLEOTIDE SEQUENCE [LARGE SCALE GENOMIC DNA]</scope>
    <source>
        <strain evidence="6 7">MASK1Z-5</strain>
    </source>
</reference>
<organism evidence="6 7">
    <name type="scientific">Brachybacterium halotolerans</name>
    <dbReference type="NCBI Taxonomy" id="2795215"/>
    <lineage>
        <taxon>Bacteria</taxon>
        <taxon>Bacillati</taxon>
        <taxon>Actinomycetota</taxon>
        <taxon>Actinomycetes</taxon>
        <taxon>Micrococcales</taxon>
        <taxon>Dermabacteraceae</taxon>
        <taxon>Brachybacterium</taxon>
    </lineage>
</organism>
<keyword evidence="7" id="KW-1185">Reference proteome</keyword>
<dbReference type="PROSITE" id="PS50893">
    <property type="entry name" value="ABC_TRANSPORTER_2"/>
    <property type="match status" value="2"/>
</dbReference>
<dbReference type="InterPro" id="IPR003593">
    <property type="entry name" value="AAA+_ATPase"/>
</dbReference>
<keyword evidence="3 6" id="KW-0067">ATP-binding</keyword>
<evidence type="ECO:0000256" key="2">
    <source>
        <dbReference type="ARBA" id="ARBA00022741"/>
    </source>
</evidence>
<dbReference type="SMART" id="SM00382">
    <property type="entry name" value="AAA"/>
    <property type="match status" value="2"/>
</dbReference>
<keyword evidence="2" id="KW-0547">Nucleotide-binding</keyword>
<comment type="caution">
    <text evidence="6">The sequence shown here is derived from an EMBL/GenBank/DDBJ whole genome shotgun (WGS) entry which is preliminary data.</text>
</comment>
<feature type="domain" description="ABC transporter" evidence="5">
    <location>
        <begin position="369"/>
        <end position="573"/>
    </location>
</feature>
<dbReference type="InterPro" id="IPR003439">
    <property type="entry name" value="ABC_transporter-like_ATP-bd"/>
</dbReference>
<evidence type="ECO:0000256" key="4">
    <source>
        <dbReference type="SAM" id="MobiDB-lite"/>
    </source>
</evidence>
<evidence type="ECO:0000313" key="7">
    <source>
        <dbReference type="Proteomes" id="UP000612352"/>
    </source>
</evidence>
<proteinExistence type="predicted"/>